<evidence type="ECO:0000313" key="3">
    <source>
        <dbReference type="EMBL" id="JAT80536.1"/>
    </source>
</evidence>
<evidence type="ECO:0000259" key="2">
    <source>
        <dbReference type="PROSITE" id="PS51390"/>
    </source>
</evidence>
<keyword evidence="1" id="KW-0732">Signal</keyword>
<dbReference type="PROSITE" id="PS51390">
    <property type="entry name" value="WAP"/>
    <property type="match status" value="1"/>
</dbReference>
<evidence type="ECO:0000256" key="1">
    <source>
        <dbReference type="SAM" id="SignalP"/>
    </source>
</evidence>
<protein>
    <recommendedName>
        <fullName evidence="2">WAP domain-containing protein</fullName>
    </recommendedName>
</protein>
<dbReference type="OrthoDB" id="8187079at2759"/>
<gene>
    <name evidence="3" type="ORF">g.7068</name>
</gene>
<organism evidence="3">
    <name type="scientific">Pectinophora gossypiella</name>
    <name type="common">Cotton pink bollworm</name>
    <name type="synonym">Depressaria gossypiella</name>
    <dbReference type="NCBI Taxonomy" id="13191"/>
    <lineage>
        <taxon>Eukaryota</taxon>
        <taxon>Metazoa</taxon>
        <taxon>Ecdysozoa</taxon>
        <taxon>Arthropoda</taxon>
        <taxon>Hexapoda</taxon>
        <taxon>Insecta</taxon>
        <taxon>Pterygota</taxon>
        <taxon>Neoptera</taxon>
        <taxon>Endopterygota</taxon>
        <taxon>Lepidoptera</taxon>
        <taxon>Glossata</taxon>
        <taxon>Ditrysia</taxon>
        <taxon>Gelechioidea</taxon>
        <taxon>Gelechiidae</taxon>
        <taxon>Apatetrinae</taxon>
        <taxon>Pectinophora</taxon>
    </lineage>
</organism>
<dbReference type="InterPro" id="IPR008197">
    <property type="entry name" value="WAP_dom"/>
</dbReference>
<dbReference type="Pfam" id="PF00095">
    <property type="entry name" value="WAP"/>
    <property type="match status" value="1"/>
</dbReference>
<feature type="signal peptide" evidence="1">
    <location>
        <begin position="1"/>
        <end position="22"/>
    </location>
</feature>
<name>A0A1E1W0N8_PECGO</name>
<accession>A0A1E1W0N8</accession>
<feature type="domain" description="WAP" evidence="2">
    <location>
        <begin position="20"/>
        <end position="67"/>
    </location>
</feature>
<feature type="chain" id="PRO_5009115076" description="WAP domain-containing protein" evidence="1">
    <location>
        <begin position="23"/>
        <end position="114"/>
    </location>
</feature>
<reference evidence="3" key="1">
    <citation type="submission" date="2015-09" db="EMBL/GenBank/DDBJ databases">
        <title>De novo assembly of Pectinophora gossypiella (Pink Bollworm) gut transcriptome.</title>
        <authorList>
            <person name="Tassone E.E."/>
        </authorList>
    </citation>
    <scope>NUCLEOTIDE SEQUENCE</scope>
</reference>
<dbReference type="GO" id="GO:0030414">
    <property type="term" value="F:peptidase inhibitor activity"/>
    <property type="evidence" value="ECO:0007669"/>
    <property type="project" value="InterPro"/>
</dbReference>
<dbReference type="AlphaFoldDB" id="A0A1E1W0N8"/>
<sequence>MGSATIVLAIFAACLIIATVDAAGGGSCPQPSKVYSCSPKCQQNYECTHGKVCCPNSCNARSCTEPAAYGGASGSQDKYSQSGGAGVYCGNVKCSSFEVCKTDPATKRQKCGRA</sequence>
<dbReference type="EMBL" id="GDQN01010518">
    <property type="protein sequence ID" value="JAT80536.1"/>
    <property type="molecule type" value="Transcribed_RNA"/>
</dbReference>
<dbReference type="GO" id="GO:0005576">
    <property type="term" value="C:extracellular region"/>
    <property type="evidence" value="ECO:0007669"/>
    <property type="project" value="InterPro"/>
</dbReference>
<proteinExistence type="predicted"/>